<dbReference type="Proteomes" id="UP000054279">
    <property type="component" value="Unassembled WGS sequence"/>
</dbReference>
<keyword evidence="2" id="KW-1185">Reference proteome</keyword>
<dbReference type="EMBL" id="KN837213">
    <property type="protein sequence ID" value="KIJ33422.1"/>
    <property type="molecule type" value="Genomic_DNA"/>
</dbReference>
<sequence>MIVTPSSRGTAGRSCQLNAAPVRPLFLPTFCISQVSANLCKFEVETFTGDSSGTSYHSTVEEEVTPVRRLFVPAIG</sequence>
<reference evidence="1 2" key="1">
    <citation type="submission" date="2014-06" db="EMBL/GenBank/DDBJ databases">
        <title>Evolutionary Origins and Diversification of the Mycorrhizal Mutualists.</title>
        <authorList>
            <consortium name="DOE Joint Genome Institute"/>
            <consortium name="Mycorrhizal Genomics Consortium"/>
            <person name="Kohler A."/>
            <person name="Kuo A."/>
            <person name="Nagy L.G."/>
            <person name="Floudas D."/>
            <person name="Copeland A."/>
            <person name="Barry K.W."/>
            <person name="Cichocki N."/>
            <person name="Veneault-Fourrey C."/>
            <person name="LaButti K."/>
            <person name="Lindquist E.A."/>
            <person name="Lipzen A."/>
            <person name="Lundell T."/>
            <person name="Morin E."/>
            <person name="Murat C."/>
            <person name="Riley R."/>
            <person name="Ohm R."/>
            <person name="Sun H."/>
            <person name="Tunlid A."/>
            <person name="Henrissat B."/>
            <person name="Grigoriev I.V."/>
            <person name="Hibbett D.S."/>
            <person name="Martin F."/>
        </authorList>
    </citation>
    <scope>NUCLEOTIDE SEQUENCE [LARGE SCALE GENOMIC DNA]</scope>
    <source>
        <strain evidence="1 2">SS14</strain>
    </source>
</reference>
<gene>
    <name evidence="1" type="ORF">M422DRAFT_35524</name>
</gene>
<accession>A0A0C9UW10</accession>
<proteinExistence type="predicted"/>
<organism evidence="1 2">
    <name type="scientific">Sphaerobolus stellatus (strain SS14)</name>
    <dbReference type="NCBI Taxonomy" id="990650"/>
    <lineage>
        <taxon>Eukaryota</taxon>
        <taxon>Fungi</taxon>
        <taxon>Dikarya</taxon>
        <taxon>Basidiomycota</taxon>
        <taxon>Agaricomycotina</taxon>
        <taxon>Agaricomycetes</taxon>
        <taxon>Phallomycetidae</taxon>
        <taxon>Geastrales</taxon>
        <taxon>Sphaerobolaceae</taxon>
        <taxon>Sphaerobolus</taxon>
    </lineage>
</organism>
<protein>
    <submittedName>
        <fullName evidence="1">Uncharacterized protein</fullName>
    </submittedName>
</protein>
<evidence type="ECO:0000313" key="2">
    <source>
        <dbReference type="Proteomes" id="UP000054279"/>
    </source>
</evidence>
<name>A0A0C9UW10_SPHS4</name>
<dbReference type="AlphaFoldDB" id="A0A0C9UW10"/>
<dbReference type="HOGENOM" id="CLU_2656049_0_0_1"/>
<evidence type="ECO:0000313" key="1">
    <source>
        <dbReference type="EMBL" id="KIJ33422.1"/>
    </source>
</evidence>